<name>A0A1R0L012_9PSEU</name>
<evidence type="ECO:0000313" key="3">
    <source>
        <dbReference type="EMBL" id="OLZ55147.1"/>
    </source>
</evidence>
<dbReference type="STRING" id="76021.BS329_03710"/>
<reference evidence="3 4" key="1">
    <citation type="submission" date="2016-01" db="EMBL/GenBank/DDBJ databases">
        <title>Amycolatopsis coloradensis genome sequencing and assembly.</title>
        <authorList>
            <person name="Mayilraj S."/>
        </authorList>
    </citation>
    <scope>NUCLEOTIDE SEQUENCE [LARGE SCALE GENOMIC DNA]</scope>
    <source>
        <strain evidence="3 4">DSM 44225</strain>
    </source>
</reference>
<gene>
    <name evidence="3" type="ORF">BS329_03710</name>
</gene>
<keyword evidence="2" id="KW-1133">Transmembrane helix</keyword>
<evidence type="ECO:0000256" key="2">
    <source>
        <dbReference type="SAM" id="Phobius"/>
    </source>
</evidence>
<dbReference type="EMBL" id="MQUQ01000003">
    <property type="protein sequence ID" value="OLZ55147.1"/>
    <property type="molecule type" value="Genomic_DNA"/>
</dbReference>
<keyword evidence="4" id="KW-1185">Reference proteome</keyword>
<feature type="region of interest" description="Disordered" evidence="1">
    <location>
        <begin position="296"/>
        <end position="316"/>
    </location>
</feature>
<evidence type="ECO:0000313" key="4">
    <source>
        <dbReference type="Proteomes" id="UP000187486"/>
    </source>
</evidence>
<evidence type="ECO:0000256" key="1">
    <source>
        <dbReference type="SAM" id="MobiDB-lite"/>
    </source>
</evidence>
<keyword evidence="2" id="KW-0812">Transmembrane</keyword>
<feature type="compositionally biased region" description="Gly residues" evidence="1">
    <location>
        <begin position="306"/>
        <end position="316"/>
    </location>
</feature>
<dbReference type="OrthoDB" id="3628675at2"/>
<dbReference type="RefSeq" id="WP_076155707.1">
    <property type="nucleotide sequence ID" value="NZ_JBEZVB010000010.1"/>
</dbReference>
<proteinExistence type="predicted"/>
<protein>
    <submittedName>
        <fullName evidence="3">Uncharacterized protein</fullName>
    </submittedName>
</protein>
<feature type="transmembrane region" description="Helical" evidence="2">
    <location>
        <begin position="70"/>
        <end position="88"/>
    </location>
</feature>
<dbReference type="AlphaFoldDB" id="A0A1R0L012"/>
<dbReference type="Proteomes" id="UP000187486">
    <property type="component" value="Unassembled WGS sequence"/>
</dbReference>
<keyword evidence="2" id="KW-0472">Membrane</keyword>
<accession>A0A1R0L012</accession>
<feature type="transmembrane region" description="Helical" evidence="2">
    <location>
        <begin position="43"/>
        <end position="64"/>
    </location>
</feature>
<organism evidence="3 4">
    <name type="scientific">Amycolatopsis coloradensis</name>
    <dbReference type="NCBI Taxonomy" id="76021"/>
    <lineage>
        <taxon>Bacteria</taxon>
        <taxon>Bacillati</taxon>
        <taxon>Actinomycetota</taxon>
        <taxon>Actinomycetes</taxon>
        <taxon>Pseudonocardiales</taxon>
        <taxon>Pseudonocardiaceae</taxon>
        <taxon>Amycolatopsis</taxon>
    </lineage>
</organism>
<comment type="caution">
    <text evidence="3">The sequence shown here is derived from an EMBL/GenBank/DDBJ whole genome shotgun (WGS) entry which is preliminary data.</text>
</comment>
<sequence length="316" mass="34062">MGNPIHAGMVSPVLDGVFPDGPDTVLLHPALTPRHWRRRQVLAAARSGTVLKGLAGATAVGFALVAGNGFAGKFIFTAAVLIVVLAGWRAACAAREERGLHVDTPRTRLRRGEGWRSREFTDLGPDTARLVRELLAGVDELHRTSARAWLDPALPGEAHRVVWETLCCLDRSRDARALAEELATDPDAGEDLVAAARQAVCTIDHDLDEVARHLRGCLVLTRAWEAKLRRTDLTHRTDRALTALPGRDELSRLAGAAEALPQNVFAHVTAARDLAQAGEFPWERPPVEWPRLTLLPPHRATTSSPGAGGPAGEGQS</sequence>